<comment type="caution">
    <text evidence="1">The sequence shown here is derived from an EMBL/GenBank/DDBJ whole genome shotgun (WGS) entry which is preliminary data.</text>
</comment>
<sequence length="166" mass="16786">MSQLPICPAYAPFFGFAGVASAMILSSLGAAYGTAKSGVGIAGVGTLKPEIIMKSLIPVVMAGIIAIYGLVTSVLIAGAMGPKVAYSLFAGLVHLAAGVTVGFTGLAAGYSIGIVGDACVRGYSKQPKLFVSMVLILIFAEVLGLYGLIVALILNTKASDIVCKLE</sequence>
<accession>A0ACC2RVL7</accession>
<dbReference type="Proteomes" id="UP001165960">
    <property type="component" value="Unassembled WGS sequence"/>
</dbReference>
<reference evidence="1" key="1">
    <citation type="submission" date="2022-04" db="EMBL/GenBank/DDBJ databases">
        <title>Genome of the entomopathogenic fungus Entomophthora muscae.</title>
        <authorList>
            <person name="Elya C."/>
            <person name="Lovett B.R."/>
            <person name="Lee E."/>
            <person name="Macias A.M."/>
            <person name="Hajek A.E."/>
            <person name="De Bivort B.L."/>
            <person name="Kasson M.T."/>
            <person name="De Fine Licht H.H."/>
            <person name="Stajich J.E."/>
        </authorList>
    </citation>
    <scope>NUCLEOTIDE SEQUENCE</scope>
    <source>
        <strain evidence="1">Berkeley</strain>
    </source>
</reference>
<gene>
    <name evidence="1" type="primary">VMA11_1</name>
    <name evidence="1" type="ORF">DSO57_1017803</name>
</gene>
<name>A0ACC2RVL7_9FUNG</name>
<keyword evidence="2" id="KW-1185">Reference proteome</keyword>
<protein>
    <submittedName>
        <fullName evidence="1">V-type proton ATPase 16 kDa proteolipid subunit 2</fullName>
    </submittedName>
</protein>
<evidence type="ECO:0000313" key="1">
    <source>
        <dbReference type="EMBL" id="KAJ9054144.1"/>
    </source>
</evidence>
<proteinExistence type="predicted"/>
<organism evidence="1 2">
    <name type="scientific">Entomophthora muscae</name>
    <dbReference type="NCBI Taxonomy" id="34485"/>
    <lineage>
        <taxon>Eukaryota</taxon>
        <taxon>Fungi</taxon>
        <taxon>Fungi incertae sedis</taxon>
        <taxon>Zoopagomycota</taxon>
        <taxon>Entomophthoromycotina</taxon>
        <taxon>Entomophthoromycetes</taxon>
        <taxon>Entomophthorales</taxon>
        <taxon>Entomophthoraceae</taxon>
        <taxon>Entomophthora</taxon>
    </lineage>
</organism>
<evidence type="ECO:0000313" key="2">
    <source>
        <dbReference type="Proteomes" id="UP001165960"/>
    </source>
</evidence>
<dbReference type="EMBL" id="QTSX02006465">
    <property type="protein sequence ID" value="KAJ9054144.1"/>
    <property type="molecule type" value="Genomic_DNA"/>
</dbReference>